<evidence type="ECO:0000313" key="4">
    <source>
        <dbReference type="Proteomes" id="UP000004358"/>
    </source>
</evidence>
<evidence type="ECO:0000313" key="3">
    <source>
        <dbReference type="EMBL" id="EAQ78055.1"/>
    </source>
</evidence>
<comment type="caution">
    <text evidence="3">The sequence shown here is derived from an EMBL/GenBank/DDBJ whole genome shotgun (WGS) entry which is preliminary data.</text>
</comment>
<sequence length="371" mass="41112">MTSRILPIFLLAFALLSVVSLAETPETVLTLPSGPNNPRNTEGGFVTLKDGKILYIYSRFSGVSGGDDAQGYLAACTSADGGQTWSENDAAIFPREGKENDMSASLLRLADGRIALFYLVKNSIKDCKMRMRTSSDEAETWSEPIDCMPGEENYFVVNNDRVIQTKSGRLIAPAAIHVRDGKWQGAADIVCFLSDDNGKTWRRSQQTVIGKRDDGSRFVTQEPGVIELKDGRILMWIRSNLGRQAVCYSSDGGETFSDPQPWNFKSPVSPASIKRIPSTGDLLLVWNDNVKRRTPLNVAISADEGATWTHAKSIETDPNGWFCYTAIHCVDDRVLLSYWLTEQLKHPLLIGTKIVSVPVKWLYEDETPAPK</sequence>
<keyword evidence="1" id="KW-0732">Signal</keyword>
<dbReference type="eggNOG" id="COG4409">
    <property type="taxonomic scope" value="Bacteria"/>
</dbReference>
<dbReference type="InterPro" id="IPR036278">
    <property type="entry name" value="Sialidase_sf"/>
</dbReference>
<feature type="domain" description="Sialidase" evidence="2">
    <location>
        <begin position="106"/>
        <end position="329"/>
    </location>
</feature>
<dbReference type="CDD" id="cd15482">
    <property type="entry name" value="Sialidase_non-viral"/>
    <property type="match status" value="1"/>
</dbReference>
<dbReference type="AlphaFoldDB" id="A3ZZJ9"/>
<reference evidence="3 4" key="1">
    <citation type="submission" date="2006-02" db="EMBL/GenBank/DDBJ databases">
        <authorList>
            <person name="Amann R."/>
            <person name="Ferriera S."/>
            <person name="Johnson J."/>
            <person name="Kravitz S."/>
            <person name="Halpern A."/>
            <person name="Remington K."/>
            <person name="Beeson K."/>
            <person name="Tran B."/>
            <person name="Rogers Y.-H."/>
            <person name="Friedman R."/>
            <person name="Venter J.C."/>
        </authorList>
    </citation>
    <scope>NUCLEOTIDE SEQUENCE [LARGE SCALE GENOMIC DNA]</scope>
    <source>
        <strain evidence="3 4">DSM 3645</strain>
    </source>
</reference>
<organism evidence="3 4">
    <name type="scientific">Blastopirellula marina DSM 3645</name>
    <dbReference type="NCBI Taxonomy" id="314230"/>
    <lineage>
        <taxon>Bacteria</taxon>
        <taxon>Pseudomonadati</taxon>
        <taxon>Planctomycetota</taxon>
        <taxon>Planctomycetia</taxon>
        <taxon>Pirellulales</taxon>
        <taxon>Pirellulaceae</taxon>
        <taxon>Blastopirellula</taxon>
    </lineage>
</organism>
<dbReference type="STRING" id="314230.DSM3645_18581"/>
<feature type="chain" id="PRO_5002665081" evidence="1">
    <location>
        <begin position="23"/>
        <end position="371"/>
    </location>
</feature>
<dbReference type="OrthoDB" id="235891at2"/>
<dbReference type="Pfam" id="PF13088">
    <property type="entry name" value="BNR_2"/>
    <property type="match status" value="1"/>
</dbReference>
<dbReference type="PANTHER" id="PTHR43752">
    <property type="entry name" value="BNR/ASP-BOX REPEAT FAMILY PROTEIN"/>
    <property type="match status" value="1"/>
</dbReference>
<dbReference type="InterPro" id="IPR011040">
    <property type="entry name" value="Sialidase"/>
</dbReference>
<proteinExistence type="predicted"/>
<dbReference type="EMBL" id="AANZ01000024">
    <property type="protein sequence ID" value="EAQ78055.1"/>
    <property type="molecule type" value="Genomic_DNA"/>
</dbReference>
<dbReference type="SUPFAM" id="SSF50939">
    <property type="entry name" value="Sialidases"/>
    <property type="match status" value="1"/>
</dbReference>
<feature type="signal peptide" evidence="1">
    <location>
        <begin position="1"/>
        <end position="22"/>
    </location>
</feature>
<dbReference type="PANTHER" id="PTHR43752:SF2">
    <property type="entry name" value="BNR_ASP-BOX REPEAT FAMILY PROTEIN"/>
    <property type="match status" value="1"/>
</dbReference>
<gene>
    <name evidence="3" type="ORF">DSM3645_18581</name>
</gene>
<dbReference type="Gene3D" id="2.120.10.10">
    <property type="match status" value="1"/>
</dbReference>
<protein>
    <submittedName>
        <fullName evidence="3">Probable sialidase</fullName>
    </submittedName>
</protein>
<dbReference type="HOGENOM" id="CLU_743397_0_0_0"/>
<dbReference type="Proteomes" id="UP000004358">
    <property type="component" value="Unassembled WGS sequence"/>
</dbReference>
<evidence type="ECO:0000256" key="1">
    <source>
        <dbReference type="SAM" id="SignalP"/>
    </source>
</evidence>
<dbReference type="RefSeq" id="WP_002651702.1">
    <property type="nucleotide sequence ID" value="NZ_CH672376.1"/>
</dbReference>
<name>A3ZZJ9_9BACT</name>
<accession>A3ZZJ9</accession>
<evidence type="ECO:0000259" key="2">
    <source>
        <dbReference type="Pfam" id="PF13088"/>
    </source>
</evidence>